<dbReference type="AlphaFoldDB" id="A0A0C1QRS5"/>
<sequence>MGATLVLRNKKVREGLIIELVVWILDAPVDGCSHRFKYRLFCGVLETGSCMVRYDNERGKGDHRHVVDGEQPYVFTSLEKLFADFEGDVREVLKK</sequence>
<proteinExistence type="predicted"/>
<dbReference type="EMBL" id="JXBL01000001">
    <property type="protein sequence ID" value="KIE43612.1"/>
    <property type="molecule type" value="Genomic_DNA"/>
</dbReference>
<dbReference type="Proteomes" id="UP000031433">
    <property type="component" value="Unassembled WGS sequence"/>
</dbReference>
<protein>
    <submittedName>
        <fullName evidence="1">Uncharacterized protein</fullName>
    </submittedName>
</protein>
<name>A0A0C1QRS5_9BACT</name>
<dbReference type="InterPro" id="IPR045397">
    <property type="entry name" value="TumE-like"/>
</dbReference>
<accession>A0A0C1QRS5</accession>
<dbReference type="RefSeq" id="WP_039647245.1">
    <property type="nucleotide sequence ID" value="NZ_JXBL01000001.1"/>
</dbReference>
<keyword evidence="2" id="KW-1185">Reference proteome</keyword>
<dbReference type="Pfam" id="PF20126">
    <property type="entry name" value="TumE"/>
    <property type="match status" value="1"/>
</dbReference>
<evidence type="ECO:0000313" key="1">
    <source>
        <dbReference type="EMBL" id="KIE43612.1"/>
    </source>
</evidence>
<comment type="caution">
    <text evidence="1">The sequence shown here is derived from an EMBL/GenBank/DDBJ whole genome shotgun (WGS) entry which is preliminary data.</text>
</comment>
<gene>
    <name evidence="1" type="ORF">SE37_13720</name>
</gene>
<reference evidence="1 2" key="1">
    <citation type="submission" date="2015-01" db="EMBL/GenBank/DDBJ databases">
        <title>Genome sequence of the anaerobic bacterium Geobacter soli GSS01, a dissimilatory Fe(III) reducer from soil.</title>
        <authorList>
            <person name="Yang G."/>
            <person name="Zhou S."/>
        </authorList>
    </citation>
    <scope>NUCLEOTIDE SEQUENCE [LARGE SCALE GENOMIC DNA]</scope>
    <source>
        <strain evidence="1 2">GSS01</strain>
    </source>
</reference>
<organism evidence="1 2">
    <name type="scientific">Geobacter soli</name>
    <dbReference type="NCBI Taxonomy" id="1510391"/>
    <lineage>
        <taxon>Bacteria</taxon>
        <taxon>Pseudomonadati</taxon>
        <taxon>Thermodesulfobacteriota</taxon>
        <taxon>Desulfuromonadia</taxon>
        <taxon>Geobacterales</taxon>
        <taxon>Geobacteraceae</taxon>
        <taxon>Geobacter</taxon>
    </lineage>
</organism>
<evidence type="ECO:0000313" key="2">
    <source>
        <dbReference type="Proteomes" id="UP000031433"/>
    </source>
</evidence>